<accession>A0ABN9HHA2</accession>
<protein>
    <submittedName>
        <fullName evidence="1">Uncharacterized protein</fullName>
    </submittedName>
</protein>
<name>A0ABN9HHA2_9NEOB</name>
<proteinExistence type="predicted"/>
<comment type="caution">
    <text evidence="1">The sequence shown here is derived from an EMBL/GenBank/DDBJ whole genome shotgun (WGS) entry which is preliminary data.</text>
</comment>
<organism evidence="1 2">
    <name type="scientific">Staurois parvus</name>
    <dbReference type="NCBI Taxonomy" id="386267"/>
    <lineage>
        <taxon>Eukaryota</taxon>
        <taxon>Metazoa</taxon>
        <taxon>Chordata</taxon>
        <taxon>Craniata</taxon>
        <taxon>Vertebrata</taxon>
        <taxon>Euteleostomi</taxon>
        <taxon>Amphibia</taxon>
        <taxon>Batrachia</taxon>
        <taxon>Anura</taxon>
        <taxon>Neobatrachia</taxon>
        <taxon>Ranoidea</taxon>
        <taxon>Ranidae</taxon>
        <taxon>Staurois</taxon>
    </lineage>
</organism>
<dbReference type="Proteomes" id="UP001162483">
    <property type="component" value="Unassembled WGS sequence"/>
</dbReference>
<sequence length="93" mass="10670">MQSVFHVFEWTRYTSAVSSRFCVEETMVERAPHYAHDGIHSEYNQKRQVIATHTALSASALSIPLKMSKIVNFFYYFSGHSGSSPDVIFKKCF</sequence>
<reference evidence="1" key="1">
    <citation type="submission" date="2023-05" db="EMBL/GenBank/DDBJ databases">
        <authorList>
            <person name="Stuckert A."/>
        </authorList>
    </citation>
    <scope>NUCLEOTIDE SEQUENCE</scope>
</reference>
<evidence type="ECO:0000313" key="1">
    <source>
        <dbReference type="EMBL" id="CAI9621176.1"/>
    </source>
</evidence>
<evidence type="ECO:0000313" key="2">
    <source>
        <dbReference type="Proteomes" id="UP001162483"/>
    </source>
</evidence>
<dbReference type="EMBL" id="CATNWA010021057">
    <property type="protein sequence ID" value="CAI9621176.1"/>
    <property type="molecule type" value="Genomic_DNA"/>
</dbReference>
<gene>
    <name evidence="1" type="ORF">SPARVUS_LOCUS16104787</name>
</gene>
<keyword evidence="2" id="KW-1185">Reference proteome</keyword>